<proteinExistence type="predicted"/>
<comment type="caution">
    <text evidence="1">The sequence shown here is derived from an EMBL/GenBank/DDBJ whole genome shotgun (WGS) entry which is preliminary data.</text>
</comment>
<sequence length="41" mass="4694">MNLYPGFRDAMQASLKTLQIQIGSKKSKKYSKKFSKGNKKN</sequence>
<accession>V6IAC4</accession>
<evidence type="ECO:0000313" key="2">
    <source>
        <dbReference type="Proteomes" id="UP000018747"/>
    </source>
</evidence>
<gene>
    <name evidence="1" type="ORF">LEP1GSC062_4085</name>
</gene>
<name>V6IAC4_9LEPT</name>
<dbReference type="Proteomes" id="UP000018747">
    <property type="component" value="Unassembled WGS sequence"/>
</dbReference>
<keyword evidence="2" id="KW-1185">Reference proteome</keyword>
<reference evidence="1" key="1">
    <citation type="submission" date="2013-05" db="EMBL/GenBank/DDBJ databases">
        <authorList>
            <person name="Harkins D.M."/>
            <person name="Durkin A.S."/>
            <person name="Brinkac L.M."/>
            <person name="Haft D.H."/>
            <person name="Selengut J.D."/>
            <person name="Sanka R."/>
            <person name="DePew J."/>
            <person name="Purushe J."/>
            <person name="Hartskeerl R.A."/>
            <person name="Ahmed A."/>
            <person name="van der Linden H."/>
            <person name="Goris M.G.A."/>
            <person name="Vinetz J.M."/>
            <person name="Sutton G.G."/>
            <person name="Nierman W.C."/>
            <person name="Fouts D.E."/>
        </authorList>
    </citation>
    <scope>NUCLEOTIDE SEQUENCE [LARGE SCALE GENOMIC DNA]</scope>
    <source>
        <strain evidence="1">L 60</strain>
    </source>
</reference>
<dbReference type="EMBL" id="AHMT02000060">
    <property type="protein sequence ID" value="EQA60593.1"/>
    <property type="molecule type" value="Genomic_DNA"/>
</dbReference>
<evidence type="ECO:0000313" key="1">
    <source>
        <dbReference type="EMBL" id="EQA60593.1"/>
    </source>
</evidence>
<organism evidence="1 2">
    <name type="scientific">Leptospira alexanderi serovar Manhao 3 str. L 60</name>
    <dbReference type="NCBI Taxonomy" id="1049759"/>
    <lineage>
        <taxon>Bacteria</taxon>
        <taxon>Pseudomonadati</taxon>
        <taxon>Spirochaetota</taxon>
        <taxon>Spirochaetia</taxon>
        <taxon>Leptospirales</taxon>
        <taxon>Leptospiraceae</taxon>
        <taxon>Leptospira</taxon>
    </lineage>
</organism>
<protein>
    <submittedName>
        <fullName evidence="1">Uncharacterized protein</fullName>
    </submittedName>
</protein>
<dbReference type="AlphaFoldDB" id="V6IAC4"/>